<dbReference type="Pfam" id="PF08627">
    <property type="entry name" value="CRT-like"/>
    <property type="match status" value="1"/>
</dbReference>
<feature type="transmembrane region" description="Helical" evidence="7">
    <location>
        <begin position="247"/>
        <end position="266"/>
    </location>
</feature>
<dbReference type="GO" id="GO:0016020">
    <property type="term" value="C:membrane"/>
    <property type="evidence" value="ECO:0007669"/>
    <property type="project" value="UniProtKB-SubCell"/>
</dbReference>
<name>A0A5J9VK82_9POAL</name>
<dbReference type="Proteomes" id="UP000324897">
    <property type="component" value="Unassembled WGS sequence"/>
</dbReference>
<dbReference type="EMBL" id="RWGY01000009">
    <property type="protein sequence ID" value="TVU36812.1"/>
    <property type="molecule type" value="Genomic_DNA"/>
</dbReference>
<keyword evidence="4 7" id="KW-0812">Transmembrane</keyword>
<evidence type="ECO:0000256" key="4">
    <source>
        <dbReference type="ARBA" id="ARBA00022692"/>
    </source>
</evidence>
<evidence type="ECO:0000313" key="8">
    <source>
        <dbReference type="EMBL" id="TVU36812.1"/>
    </source>
</evidence>
<feature type="transmembrane region" description="Helical" evidence="7">
    <location>
        <begin position="286"/>
        <end position="307"/>
    </location>
</feature>
<evidence type="ECO:0000256" key="1">
    <source>
        <dbReference type="ARBA" id="ARBA00004141"/>
    </source>
</evidence>
<evidence type="ECO:0000256" key="2">
    <source>
        <dbReference type="ARBA" id="ARBA00006690"/>
    </source>
</evidence>
<evidence type="ECO:0000256" key="5">
    <source>
        <dbReference type="ARBA" id="ARBA00022989"/>
    </source>
</evidence>
<dbReference type="OrthoDB" id="416555at2759"/>
<comment type="subcellular location">
    <subcellularLocation>
        <location evidence="1">Membrane</location>
        <topology evidence="1">Multi-pass membrane protein</topology>
    </subcellularLocation>
</comment>
<accession>A0A5J9VK82</accession>
<keyword evidence="5 7" id="KW-1133">Transmembrane helix</keyword>
<comment type="caution">
    <text evidence="8">The sequence shown here is derived from an EMBL/GenBank/DDBJ whole genome shotgun (WGS) entry which is preliminary data.</text>
</comment>
<evidence type="ECO:0000256" key="6">
    <source>
        <dbReference type="ARBA" id="ARBA00023136"/>
    </source>
</evidence>
<protein>
    <recommendedName>
        <fullName evidence="10">EamA domain-containing protein</fullName>
    </recommendedName>
</protein>
<keyword evidence="3" id="KW-0813">Transport</keyword>
<feature type="transmembrane region" description="Helical" evidence="7">
    <location>
        <begin position="165"/>
        <end position="186"/>
    </location>
</feature>
<organism evidence="8 9">
    <name type="scientific">Eragrostis curvula</name>
    <name type="common">weeping love grass</name>
    <dbReference type="NCBI Taxonomy" id="38414"/>
    <lineage>
        <taxon>Eukaryota</taxon>
        <taxon>Viridiplantae</taxon>
        <taxon>Streptophyta</taxon>
        <taxon>Embryophyta</taxon>
        <taxon>Tracheophyta</taxon>
        <taxon>Spermatophyta</taxon>
        <taxon>Magnoliopsida</taxon>
        <taxon>Liliopsida</taxon>
        <taxon>Poales</taxon>
        <taxon>Poaceae</taxon>
        <taxon>PACMAD clade</taxon>
        <taxon>Chloridoideae</taxon>
        <taxon>Eragrostideae</taxon>
        <taxon>Eragrostidinae</taxon>
        <taxon>Eragrostis</taxon>
    </lineage>
</organism>
<keyword evidence="9" id="KW-1185">Reference proteome</keyword>
<dbReference type="AlphaFoldDB" id="A0A5J9VK82"/>
<evidence type="ECO:0008006" key="10">
    <source>
        <dbReference type="Google" id="ProtNLM"/>
    </source>
</evidence>
<dbReference type="Gramene" id="TVU36812">
    <property type="protein sequence ID" value="TVU36812"/>
    <property type="gene ID" value="EJB05_18760"/>
</dbReference>
<feature type="non-terminal residue" evidence="8">
    <location>
        <position position="1"/>
    </location>
</feature>
<feature type="transmembrane region" description="Helical" evidence="7">
    <location>
        <begin position="222"/>
        <end position="241"/>
    </location>
</feature>
<dbReference type="PANTHER" id="PTHR31326:SF3">
    <property type="entry name" value="PROTEIN CLT3, CHLOROPLASTIC"/>
    <property type="match status" value="1"/>
</dbReference>
<feature type="transmembrane region" description="Helical" evidence="7">
    <location>
        <begin position="371"/>
        <end position="394"/>
    </location>
</feature>
<feature type="transmembrane region" description="Helical" evidence="7">
    <location>
        <begin position="125"/>
        <end position="145"/>
    </location>
</feature>
<evidence type="ECO:0000256" key="3">
    <source>
        <dbReference type="ARBA" id="ARBA00022448"/>
    </source>
</evidence>
<gene>
    <name evidence="8" type="ORF">EJB05_18760</name>
</gene>
<proteinExistence type="inferred from homology"/>
<dbReference type="InterPro" id="IPR013936">
    <property type="entry name" value="CRT-like"/>
</dbReference>
<evidence type="ECO:0000256" key="7">
    <source>
        <dbReference type="SAM" id="Phobius"/>
    </source>
</evidence>
<feature type="transmembrane region" description="Helical" evidence="7">
    <location>
        <begin position="344"/>
        <end position="364"/>
    </location>
</feature>
<feature type="transmembrane region" description="Helical" evidence="7">
    <location>
        <begin position="400"/>
        <end position="420"/>
    </location>
</feature>
<reference evidence="8 9" key="1">
    <citation type="journal article" date="2019" name="Sci. Rep.">
        <title>A high-quality genome of Eragrostis curvula grass provides insights into Poaceae evolution and supports new strategies to enhance forage quality.</title>
        <authorList>
            <person name="Carballo J."/>
            <person name="Santos B.A.C.M."/>
            <person name="Zappacosta D."/>
            <person name="Garbus I."/>
            <person name="Selva J.P."/>
            <person name="Gallo C.A."/>
            <person name="Diaz A."/>
            <person name="Albertini E."/>
            <person name="Caccamo M."/>
            <person name="Echenique V."/>
        </authorList>
    </citation>
    <scope>NUCLEOTIDE SEQUENCE [LARGE SCALE GENOMIC DNA]</scope>
    <source>
        <strain evidence="9">cv. Victoria</strain>
        <tissue evidence="8">Leaf</tissue>
    </source>
</reference>
<feature type="transmembrane region" description="Helical" evidence="7">
    <location>
        <begin position="192"/>
        <end position="210"/>
    </location>
</feature>
<keyword evidence="6 7" id="KW-0472">Membrane</keyword>
<dbReference type="PANTHER" id="PTHR31326">
    <property type="entry name" value="PROTEIN CLT2, CHLOROPLASTIC"/>
    <property type="match status" value="1"/>
</dbReference>
<evidence type="ECO:0000313" key="9">
    <source>
        <dbReference type="Proteomes" id="UP000324897"/>
    </source>
</evidence>
<comment type="similarity">
    <text evidence="2">Belongs to the CRT-like transporter family.</text>
</comment>
<sequence length="435" mass="46092">MAPSPVSCRPSTSARQPLLLRVPRSGGAAAALGVGLPRRETLLALRAHVRPIEPEPWAAALVWMCRSRREEATRCAAAGQVAGSTRVGRGAGMDVTLAAAAVVAMGTGNRVLYKLALVPLREYPFFLAQFATFGYVVVYFSILYLRYRAGIVTDEMLSLPKKPFLAVGLFEALAAASGMAAGTVLSGASIPILSQVSYLVWQLLLSAIFLKRRYKINEIAGCFLVAIGVIITVASGGTGASLKGTGIVWPLLMIISFFLQAADTVLKEIIFIDAAKKLKGGSVDLFVVNSYGSAYQALFMCLLLPFLSKLWGVPFHLLPAYIKDGAACFLNMGSLSSGCEGAPLLPLLFVLVNMGYNISLLHLIKISSAVVSCLASTFSVPLSIYAFTLPLPYIGVASSLPPGFVAGAVVLTAGLLLYSLPQAQHSGNSFHDKND</sequence>